<feature type="domain" description="Tr-type G" evidence="6">
    <location>
        <begin position="1"/>
        <end position="229"/>
    </location>
</feature>
<dbReference type="SUPFAM" id="SSF54211">
    <property type="entry name" value="Ribosomal protein S5 domain 2-like"/>
    <property type="match status" value="1"/>
</dbReference>
<dbReference type="RefSeq" id="WP_054325840.1">
    <property type="nucleotide sequence ID" value="NZ_JACOPL010000001.1"/>
</dbReference>
<dbReference type="SMART" id="SM00889">
    <property type="entry name" value="EFG_IV"/>
    <property type="match status" value="1"/>
</dbReference>
<dbReference type="InterPro" id="IPR000640">
    <property type="entry name" value="EFG_V-like"/>
</dbReference>
<comment type="caution">
    <text evidence="7">The sequence shown here is derived from an EMBL/GenBank/DDBJ whole genome shotgun (WGS) entry which is preliminary data.</text>
</comment>
<dbReference type="GO" id="GO:0005525">
    <property type="term" value="F:GTP binding"/>
    <property type="evidence" value="ECO:0007669"/>
    <property type="project" value="UniProtKB-KW"/>
</dbReference>
<accession>A0A923RX28</accession>
<dbReference type="GO" id="GO:0003924">
    <property type="term" value="F:GTPase activity"/>
    <property type="evidence" value="ECO:0007669"/>
    <property type="project" value="InterPro"/>
</dbReference>
<dbReference type="InterPro" id="IPR031157">
    <property type="entry name" value="G_TR_CS"/>
</dbReference>
<evidence type="ECO:0000256" key="5">
    <source>
        <dbReference type="SAM" id="MobiDB-lite"/>
    </source>
</evidence>
<dbReference type="EMBL" id="JACOPL010000001">
    <property type="protein sequence ID" value="MBC5723960.1"/>
    <property type="molecule type" value="Genomic_DNA"/>
</dbReference>
<feature type="region of interest" description="Disordered" evidence="5">
    <location>
        <begin position="643"/>
        <end position="670"/>
    </location>
</feature>
<dbReference type="SMART" id="SM00838">
    <property type="entry name" value="EFG_C"/>
    <property type="match status" value="1"/>
</dbReference>
<dbReference type="PRINTS" id="PR00315">
    <property type="entry name" value="ELONGATNFCT"/>
</dbReference>
<reference evidence="7" key="1">
    <citation type="submission" date="2020-08" db="EMBL/GenBank/DDBJ databases">
        <title>Genome public.</title>
        <authorList>
            <person name="Liu C."/>
            <person name="Sun Q."/>
        </authorList>
    </citation>
    <scope>NUCLEOTIDE SEQUENCE</scope>
    <source>
        <strain evidence="7">NSJ-28</strain>
    </source>
</reference>
<dbReference type="NCBIfam" id="TIGR00231">
    <property type="entry name" value="small_GTP"/>
    <property type="match status" value="1"/>
</dbReference>
<dbReference type="GO" id="GO:0006412">
    <property type="term" value="P:translation"/>
    <property type="evidence" value="ECO:0007669"/>
    <property type="project" value="UniProtKB-KW"/>
</dbReference>
<dbReference type="InterPro" id="IPR035647">
    <property type="entry name" value="EFG_III/V"/>
</dbReference>
<feature type="compositionally biased region" description="Polar residues" evidence="5">
    <location>
        <begin position="655"/>
        <end position="665"/>
    </location>
</feature>
<keyword evidence="1" id="KW-0547">Nucleotide-binding</keyword>
<dbReference type="InterPro" id="IPR027417">
    <property type="entry name" value="P-loop_NTPase"/>
</dbReference>
<dbReference type="CDD" id="cd10912">
    <property type="entry name" value="PIN_YacP-like"/>
    <property type="match status" value="1"/>
</dbReference>
<dbReference type="InterPro" id="IPR014721">
    <property type="entry name" value="Ribsml_uS5_D2-typ_fold_subgr"/>
</dbReference>
<dbReference type="AlphaFoldDB" id="A0A923RX28"/>
<dbReference type="Pfam" id="PF05991">
    <property type="entry name" value="NYN_YacP"/>
    <property type="match status" value="1"/>
</dbReference>
<dbReference type="InterPro" id="IPR035650">
    <property type="entry name" value="Tet_C"/>
</dbReference>
<keyword evidence="2" id="KW-0648">Protein biosynthesis</keyword>
<dbReference type="PANTHER" id="PTHR43261:SF1">
    <property type="entry name" value="RIBOSOME-RELEASING FACTOR 2, MITOCHONDRIAL"/>
    <property type="match status" value="1"/>
</dbReference>
<dbReference type="PROSITE" id="PS51722">
    <property type="entry name" value="G_TR_2"/>
    <property type="match status" value="1"/>
</dbReference>
<dbReference type="SUPFAM" id="SSF54980">
    <property type="entry name" value="EF-G C-terminal domain-like"/>
    <property type="match status" value="2"/>
</dbReference>
<dbReference type="Gene3D" id="3.30.230.10">
    <property type="match status" value="1"/>
</dbReference>
<evidence type="ECO:0000259" key="6">
    <source>
        <dbReference type="PROSITE" id="PS51722"/>
    </source>
</evidence>
<dbReference type="Pfam" id="PF14492">
    <property type="entry name" value="EFG_III"/>
    <property type="match status" value="1"/>
</dbReference>
<dbReference type="SUPFAM" id="SSF50447">
    <property type="entry name" value="Translation proteins"/>
    <property type="match status" value="1"/>
</dbReference>
<protein>
    <submittedName>
        <fullName evidence="7">NYN domain-containing protein</fullName>
    </submittedName>
</protein>
<dbReference type="SUPFAM" id="SSF52540">
    <property type="entry name" value="P-loop containing nucleoside triphosphate hydrolases"/>
    <property type="match status" value="1"/>
</dbReference>
<dbReference type="InterPro" id="IPR009000">
    <property type="entry name" value="Transl_B-barrel_sf"/>
</dbReference>
<dbReference type="Gene3D" id="3.40.50.300">
    <property type="entry name" value="P-loop containing nucleotide triphosphate hydrolases"/>
    <property type="match status" value="1"/>
</dbReference>
<dbReference type="InterPro" id="IPR041095">
    <property type="entry name" value="EFG_II"/>
</dbReference>
<evidence type="ECO:0000256" key="3">
    <source>
        <dbReference type="ARBA" id="ARBA00023134"/>
    </source>
</evidence>
<dbReference type="InterPro" id="IPR020568">
    <property type="entry name" value="Ribosomal_Su5_D2-typ_SF"/>
</dbReference>
<dbReference type="InterPro" id="IPR000795">
    <property type="entry name" value="T_Tr_GTP-bd_dom"/>
</dbReference>
<dbReference type="Pfam" id="PF00009">
    <property type="entry name" value="GTP_EFTU"/>
    <property type="match status" value="1"/>
</dbReference>
<gene>
    <name evidence="7" type="ORF">H8S45_00515</name>
</gene>
<dbReference type="InterPro" id="IPR005225">
    <property type="entry name" value="Small_GTP-bd"/>
</dbReference>
<evidence type="ECO:0000313" key="7">
    <source>
        <dbReference type="EMBL" id="MBC5723960.1"/>
    </source>
</evidence>
<dbReference type="Gene3D" id="3.30.70.870">
    <property type="entry name" value="Elongation Factor G (Translational Gtpase), domain 3"/>
    <property type="match status" value="1"/>
</dbReference>
<keyword evidence="3" id="KW-0342">GTP-binding</keyword>
<proteinExistence type="predicted"/>
<dbReference type="GO" id="GO:0032790">
    <property type="term" value="P:ribosome disassembly"/>
    <property type="evidence" value="ECO:0007669"/>
    <property type="project" value="TreeGrafter"/>
</dbReference>
<keyword evidence="4" id="KW-0046">Antibiotic resistance</keyword>
<dbReference type="Proteomes" id="UP000606499">
    <property type="component" value="Unassembled WGS sequence"/>
</dbReference>
<evidence type="ECO:0000256" key="2">
    <source>
        <dbReference type="ARBA" id="ARBA00022917"/>
    </source>
</evidence>
<evidence type="ECO:0000256" key="1">
    <source>
        <dbReference type="ARBA" id="ARBA00022741"/>
    </source>
</evidence>
<dbReference type="PANTHER" id="PTHR43261">
    <property type="entry name" value="TRANSLATION ELONGATION FACTOR G-RELATED"/>
    <property type="match status" value="1"/>
</dbReference>
<organism evidence="7 8">
    <name type="scientific">Agathobaculum faecis</name>
    <dbReference type="NCBI Taxonomy" id="2763013"/>
    <lineage>
        <taxon>Bacteria</taxon>
        <taxon>Bacillati</taxon>
        <taxon>Bacillota</taxon>
        <taxon>Clostridia</taxon>
        <taxon>Eubacteriales</taxon>
        <taxon>Butyricicoccaceae</taxon>
        <taxon>Agathobaculum</taxon>
    </lineage>
</organism>
<dbReference type="CDD" id="cd03711">
    <property type="entry name" value="Tet_C"/>
    <property type="match status" value="1"/>
</dbReference>
<sequence>MKRIVVGILAHVDAGKTTLAEAMLYRAGVLRRLGRVDHRDAFLDTAALERERGITIFSKQAVFDLAGTSVTLLDTPGHVDFSAEMERTLQVLDYAVLVISGTDGVQAHTHTLWRLLARHQIPVVVFVNKMDLASTERAGLLAELKKQLGEGCVDFNGNAVRQAFEESLAVCDETLLERYLDGQAVRDKDIAALIRTRTVFPCYFGSALHLQGVEDLLDGLDRYTDMPADGAAFGARVFKVARDEQGNRLTYLKLTGGTLRVREVVSGSEDGGWQEKVNQLRIYSGMKYRTVETAECGMVCAATGLTHTMPGMGLGSVAGALSPALEPVLTYRMRLPDGCDPHVMLQNMRLLEEEDPQLRVSWNEASAEIHLQLMGEVQLEILARLIEERFGAAVQFDTGRIVYKETIASPAVGIGHFEPLRHYAEVHLLLEPGERGSGLVFASACPTDVLDLNWQRLILTHLGEKTHIGVLTGAPVTDMKITLLTGRAHVKHTEGGDFREATYRAVRQGLMQADSILLEPYYAFRLEVPESCIGRAMSDIQRLDGSFEIPESKDGRAVLTGKAPVSTLRDYWTEVAAYTRGEGRLSCELSGYEPCHNAAEVIAAAAYDAAHDVENTPDSVFCSHGAGHVVKWDEVPAQAHLDSGLRLGGGKEQTDTPPARQTRSRAGSGLEEDAELRALFERTYGPIKDRGFEAFQQSRRKSATLEQLYVTRIRAEDYLLVDGYNIIFSWDELHDIAAGDINAAREALLNLLSDYQSVRKCHLIVVFDAYKVKGGVGSVEKLHGLDVVYTKEAETADMYIEQASYDLSRKHRVRVATSDGMEQMIILGHGAERMSATELKWEVQQASEHIQSVLREMKNR</sequence>
<dbReference type="PROSITE" id="PS00301">
    <property type="entry name" value="G_TR_1"/>
    <property type="match status" value="1"/>
</dbReference>
<evidence type="ECO:0000256" key="4">
    <source>
        <dbReference type="ARBA" id="ARBA00023251"/>
    </source>
</evidence>
<name>A0A923RX28_9FIRM</name>
<keyword evidence="8" id="KW-1185">Reference proteome</keyword>
<dbReference type="GO" id="GO:0046677">
    <property type="term" value="P:response to antibiotic"/>
    <property type="evidence" value="ECO:0007669"/>
    <property type="project" value="UniProtKB-KW"/>
</dbReference>
<dbReference type="Gene3D" id="2.40.30.10">
    <property type="entry name" value="Translation factors"/>
    <property type="match status" value="1"/>
</dbReference>
<dbReference type="InterPro" id="IPR010298">
    <property type="entry name" value="YacP-like"/>
</dbReference>
<dbReference type="InterPro" id="IPR005517">
    <property type="entry name" value="Transl_elong_EFG/EF2_IV"/>
</dbReference>
<dbReference type="Gene3D" id="3.30.70.240">
    <property type="match status" value="1"/>
</dbReference>
<evidence type="ECO:0000313" key="8">
    <source>
        <dbReference type="Proteomes" id="UP000606499"/>
    </source>
</evidence>
<dbReference type="Pfam" id="PF03764">
    <property type="entry name" value="EFG_IV"/>
    <property type="match status" value="1"/>
</dbReference>
<dbReference type="Pfam" id="PF00679">
    <property type="entry name" value="EFG_C"/>
    <property type="match status" value="1"/>
</dbReference>